<gene>
    <name evidence="2" type="ORF">SCLCIDRAFT_7808</name>
</gene>
<reference evidence="3" key="2">
    <citation type="submission" date="2015-01" db="EMBL/GenBank/DDBJ databases">
        <title>Evolutionary Origins and Diversification of the Mycorrhizal Mutualists.</title>
        <authorList>
            <consortium name="DOE Joint Genome Institute"/>
            <consortium name="Mycorrhizal Genomics Consortium"/>
            <person name="Kohler A."/>
            <person name="Kuo A."/>
            <person name="Nagy L.G."/>
            <person name="Floudas D."/>
            <person name="Copeland A."/>
            <person name="Barry K.W."/>
            <person name="Cichocki N."/>
            <person name="Veneault-Fourrey C."/>
            <person name="LaButti K."/>
            <person name="Lindquist E.A."/>
            <person name="Lipzen A."/>
            <person name="Lundell T."/>
            <person name="Morin E."/>
            <person name="Murat C."/>
            <person name="Riley R."/>
            <person name="Ohm R."/>
            <person name="Sun H."/>
            <person name="Tunlid A."/>
            <person name="Henrissat B."/>
            <person name="Grigoriev I.V."/>
            <person name="Hibbett D.S."/>
            <person name="Martin F."/>
        </authorList>
    </citation>
    <scope>NUCLEOTIDE SEQUENCE [LARGE SCALE GENOMIC DNA]</scope>
    <source>
        <strain evidence="3">Foug A</strain>
    </source>
</reference>
<protein>
    <submittedName>
        <fullName evidence="2">Uncharacterized protein</fullName>
    </submittedName>
</protein>
<dbReference type="OrthoDB" id="2676791at2759"/>
<reference evidence="2 3" key="1">
    <citation type="submission" date="2014-04" db="EMBL/GenBank/DDBJ databases">
        <authorList>
            <consortium name="DOE Joint Genome Institute"/>
            <person name="Kuo A."/>
            <person name="Kohler A."/>
            <person name="Nagy L.G."/>
            <person name="Floudas D."/>
            <person name="Copeland A."/>
            <person name="Barry K.W."/>
            <person name="Cichocki N."/>
            <person name="Veneault-Fourrey C."/>
            <person name="LaButti K."/>
            <person name="Lindquist E.A."/>
            <person name="Lipzen A."/>
            <person name="Lundell T."/>
            <person name="Morin E."/>
            <person name="Murat C."/>
            <person name="Sun H."/>
            <person name="Tunlid A."/>
            <person name="Henrissat B."/>
            <person name="Grigoriev I.V."/>
            <person name="Hibbett D.S."/>
            <person name="Martin F."/>
            <person name="Nordberg H.P."/>
            <person name="Cantor M.N."/>
            <person name="Hua S.X."/>
        </authorList>
    </citation>
    <scope>NUCLEOTIDE SEQUENCE [LARGE SCALE GENOMIC DNA]</scope>
    <source>
        <strain evidence="2 3">Foug A</strain>
    </source>
</reference>
<sequence>MEMDAKTVTEGHSDDKSDEDSTEEIAAGRTQDYNWALHCPPTVEAAKMALADLQIVLRPQRADKTGYTDPKLGSVLEEHLQAMKDFLVTFTDLENKVNLVGGQWGKAALQVA</sequence>
<dbReference type="EMBL" id="KN822016">
    <property type="protein sequence ID" value="KIM66581.1"/>
    <property type="molecule type" value="Genomic_DNA"/>
</dbReference>
<dbReference type="AlphaFoldDB" id="A0A0C3EF88"/>
<accession>A0A0C3EF88</accession>
<feature type="compositionally biased region" description="Basic and acidic residues" evidence="1">
    <location>
        <begin position="1"/>
        <end position="15"/>
    </location>
</feature>
<evidence type="ECO:0000256" key="1">
    <source>
        <dbReference type="SAM" id="MobiDB-lite"/>
    </source>
</evidence>
<proteinExistence type="predicted"/>
<dbReference type="InParanoid" id="A0A0C3EF88"/>
<evidence type="ECO:0000313" key="3">
    <source>
        <dbReference type="Proteomes" id="UP000053989"/>
    </source>
</evidence>
<dbReference type="HOGENOM" id="CLU_2147336_0_0_1"/>
<organism evidence="2 3">
    <name type="scientific">Scleroderma citrinum Foug A</name>
    <dbReference type="NCBI Taxonomy" id="1036808"/>
    <lineage>
        <taxon>Eukaryota</taxon>
        <taxon>Fungi</taxon>
        <taxon>Dikarya</taxon>
        <taxon>Basidiomycota</taxon>
        <taxon>Agaricomycotina</taxon>
        <taxon>Agaricomycetes</taxon>
        <taxon>Agaricomycetidae</taxon>
        <taxon>Boletales</taxon>
        <taxon>Sclerodermatineae</taxon>
        <taxon>Sclerodermataceae</taxon>
        <taxon>Scleroderma</taxon>
    </lineage>
</organism>
<feature type="region of interest" description="Disordered" evidence="1">
    <location>
        <begin position="1"/>
        <end position="30"/>
    </location>
</feature>
<keyword evidence="3" id="KW-1185">Reference proteome</keyword>
<name>A0A0C3EF88_9AGAM</name>
<evidence type="ECO:0000313" key="2">
    <source>
        <dbReference type="EMBL" id="KIM66581.1"/>
    </source>
</evidence>
<dbReference type="Proteomes" id="UP000053989">
    <property type="component" value="Unassembled WGS sequence"/>
</dbReference>